<keyword evidence="3 9" id="KW-0548">Nucleotidyltransferase</keyword>
<dbReference type="InterPro" id="IPR004821">
    <property type="entry name" value="Cyt_trans-like"/>
</dbReference>
<feature type="binding site" evidence="9">
    <location>
        <position position="52"/>
    </location>
    <ligand>
        <name>ATP</name>
        <dbReference type="ChEBI" id="CHEBI:30616"/>
    </ligand>
</feature>
<name>A0A1H8KVL2_9FLAO</name>
<gene>
    <name evidence="9" type="primary">coaD</name>
    <name evidence="11" type="ORF">SAMN04487942_1368</name>
</gene>
<keyword evidence="12" id="KW-1185">Reference proteome</keyword>
<comment type="similarity">
    <text evidence="9">Belongs to the bacterial CoaD family.</text>
</comment>
<evidence type="ECO:0000256" key="3">
    <source>
        <dbReference type="ARBA" id="ARBA00022695"/>
    </source>
</evidence>
<evidence type="ECO:0000256" key="6">
    <source>
        <dbReference type="ARBA" id="ARBA00022842"/>
    </source>
</evidence>
<evidence type="ECO:0000256" key="5">
    <source>
        <dbReference type="ARBA" id="ARBA00022840"/>
    </source>
</evidence>
<evidence type="ECO:0000313" key="12">
    <source>
        <dbReference type="Proteomes" id="UP000198657"/>
    </source>
</evidence>
<comment type="subunit">
    <text evidence="9">Homohexamer.</text>
</comment>
<dbReference type="NCBIfam" id="TIGR00125">
    <property type="entry name" value="cyt_tran_rel"/>
    <property type="match status" value="1"/>
</dbReference>
<dbReference type="GO" id="GO:0004595">
    <property type="term" value="F:pantetheine-phosphate adenylyltransferase activity"/>
    <property type="evidence" value="ECO:0007669"/>
    <property type="project" value="UniProtKB-UniRule"/>
</dbReference>
<dbReference type="GO" id="GO:0015937">
    <property type="term" value="P:coenzyme A biosynthetic process"/>
    <property type="evidence" value="ECO:0007669"/>
    <property type="project" value="UniProtKB-UniRule"/>
</dbReference>
<dbReference type="Pfam" id="PF01467">
    <property type="entry name" value="CTP_transf_like"/>
    <property type="match status" value="1"/>
</dbReference>
<keyword evidence="7 9" id="KW-0173">Coenzyme A biosynthesis</keyword>
<evidence type="ECO:0000256" key="7">
    <source>
        <dbReference type="ARBA" id="ARBA00022993"/>
    </source>
</evidence>
<feature type="domain" description="Cytidyltransferase-like" evidence="10">
    <location>
        <begin position="40"/>
        <end position="167"/>
    </location>
</feature>
<dbReference type="HAMAP" id="MF_00151">
    <property type="entry name" value="PPAT_bact"/>
    <property type="match status" value="1"/>
</dbReference>
<dbReference type="InterPro" id="IPR014729">
    <property type="entry name" value="Rossmann-like_a/b/a_fold"/>
</dbReference>
<proteinExistence type="inferred from homology"/>
<dbReference type="PANTHER" id="PTHR21342">
    <property type="entry name" value="PHOSPHOPANTETHEINE ADENYLYLTRANSFERASE"/>
    <property type="match status" value="1"/>
</dbReference>
<dbReference type="GO" id="GO:0005737">
    <property type="term" value="C:cytoplasm"/>
    <property type="evidence" value="ECO:0007669"/>
    <property type="project" value="UniProtKB-SubCell"/>
</dbReference>
<dbReference type="PRINTS" id="PR01020">
    <property type="entry name" value="LPSBIOSNTHSS"/>
</dbReference>
<evidence type="ECO:0000256" key="1">
    <source>
        <dbReference type="ARBA" id="ARBA00022490"/>
    </source>
</evidence>
<dbReference type="STRING" id="604089.SAMN04487942_1368"/>
<feature type="binding site" evidence="9">
    <location>
        <position position="133"/>
    </location>
    <ligand>
        <name>ATP</name>
        <dbReference type="ChEBI" id="CHEBI:30616"/>
    </ligand>
</feature>
<feature type="binding site" evidence="9">
    <location>
        <begin position="123"/>
        <end position="125"/>
    </location>
    <ligand>
        <name>ATP</name>
        <dbReference type="ChEBI" id="CHEBI:30616"/>
    </ligand>
</feature>
<evidence type="ECO:0000256" key="9">
    <source>
        <dbReference type="HAMAP-Rule" id="MF_00151"/>
    </source>
</evidence>
<feature type="binding site" evidence="9">
    <location>
        <begin position="157"/>
        <end position="163"/>
    </location>
    <ligand>
        <name>ATP</name>
        <dbReference type="ChEBI" id="CHEBI:30616"/>
    </ligand>
</feature>
<protein>
    <recommendedName>
        <fullName evidence="9">Phosphopantetheine adenylyltransferase</fullName>
        <ecNumber evidence="9">2.7.7.3</ecNumber>
    </recommendedName>
    <alternativeName>
        <fullName evidence="9">Dephospho-CoA pyrophosphorylase</fullName>
    </alternativeName>
    <alternativeName>
        <fullName evidence="9">Pantetheine-phosphate adenylyltransferase</fullName>
        <shortName evidence="9">PPAT</shortName>
    </alternativeName>
</protein>
<feature type="binding site" evidence="9">
    <location>
        <position position="76"/>
    </location>
    <ligand>
        <name>substrate</name>
    </ligand>
</feature>
<feature type="site" description="Transition state stabilizer" evidence="9">
    <location>
        <position position="52"/>
    </location>
</feature>
<feature type="binding site" evidence="9">
    <location>
        <position position="122"/>
    </location>
    <ligand>
        <name>substrate</name>
    </ligand>
</feature>
<comment type="function">
    <text evidence="9">Reversibly transfers an adenylyl group from ATP to 4'-phosphopantetheine, yielding dephospho-CoA (dPCoA) and pyrophosphate.</text>
</comment>
<evidence type="ECO:0000256" key="8">
    <source>
        <dbReference type="ARBA" id="ARBA00029346"/>
    </source>
</evidence>
<evidence type="ECO:0000256" key="4">
    <source>
        <dbReference type="ARBA" id="ARBA00022741"/>
    </source>
</evidence>
<keyword evidence="6 9" id="KW-0460">Magnesium</keyword>
<keyword evidence="1 9" id="KW-0963">Cytoplasm</keyword>
<keyword evidence="4 9" id="KW-0547">Nucleotide-binding</keyword>
<comment type="subcellular location">
    <subcellularLocation>
        <location evidence="9">Cytoplasm</location>
    </subcellularLocation>
</comment>
<organism evidence="11 12">
    <name type="scientific">Flavobacterium sinopsychrotolerans</name>
    <dbReference type="NCBI Taxonomy" id="604089"/>
    <lineage>
        <taxon>Bacteria</taxon>
        <taxon>Pseudomonadati</taxon>
        <taxon>Bacteroidota</taxon>
        <taxon>Flavobacteriia</taxon>
        <taxon>Flavobacteriales</taxon>
        <taxon>Flavobacteriaceae</taxon>
        <taxon>Flavobacterium</taxon>
    </lineage>
</organism>
<sequence length="186" mass="21423">MQRLCKIGMGRSNRYTEKNVIQPKENQCDLIISYTMRKAIFPGSFDPITLGHEDIIKRSISLFDEIVIAIGINAEKKYMFSLEDRKRFIEETFKNEPKVSVITYEGLTIDLCHRIKADFILRGLRNPADFEFEKAIAHTNRRLSKIETVFLLTAAKTSYISSSIVRDVIRNGGQYEMLVPDAVRVK</sequence>
<comment type="cofactor">
    <cofactor evidence="9">
        <name>Mg(2+)</name>
        <dbReference type="ChEBI" id="CHEBI:18420"/>
    </cofactor>
</comment>
<dbReference type="GO" id="GO:0005524">
    <property type="term" value="F:ATP binding"/>
    <property type="evidence" value="ECO:0007669"/>
    <property type="project" value="UniProtKB-KW"/>
</dbReference>
<dbReference type="UniPathway" id="UPA00241">
    <property type="reaction ID" value="UER00355"/>
</dbReference>
<dbReference type="NCBIfam" id="TIGR01510">
    <property type="entry name" value="coaD_prev_kdtB"/>
    <property type="match status" value="1"/>
</dbReference>
<dbReference type="PANTHER" id="PTHR21342:SF1">
    <property type="entry name" value="PHOSPHOPANTETHEINE ADENYLYLTRANSFERASE"/>
    <property type="match status" value="1"/>
</dbReference>
<feature type="binding site" evidence="9">
    <location>
        <position position="108"/>
    </location>
    <ligand>
        <name>substrate</name>
    </ligand>
</feature>
<dbReference type="CDD" id="cd02163">
    <property type="entry name" value="PPAT"/>
    <property type="match status" value="1"/>
</dbReference>
<dbReference type="SUPFAM" id="SSF52374">
    <property type="entry name" value="Nucleotidylyl transferase"/>
    <property type="match status" value="1"/>
</dbReference>
<accession>A0A1H8KVL2</accession>
<evidence type="ECO:0000313" key="11">
    <source>
        <dbReference type="EMBL" id="SEN96924.1"/>
    </source>
</evidence>
<evidence type="ECO:0000256" key="2">
    <source>
        <dbReference type="ARBA" id="ARBA00022679"/>
    </source>
</evidence>
<dbReference type="Gene3D" id="3.40.50.620">
    <property type="entry name" value="HUPs"/>
    <property type="match status" value="1"/>
</dbReference>
<evidence type="ECO:0000259" key="10">
    <source>
        <dbReference type="Pfam" id="PF01467"/>
    </source>
</evidence>
<comment type="catalytic activity">
    <reaction evidence="8 9">
        <text>(R)-4'-phosphopantetheine + ATP + H(+) = 3'-dephospho-CoA + diphosphate</text>
        <dbReference type="Rhea" id="RHEA:19801"/>
        <dbReference type="ChEBI" id="CHEBI:15378"/>
        <dbReference type="ChEBI" id="CHEBI:30616"/>
        <dbReference type="ChEBI" id="CHEBI:33019"/>
        <dbReference type="ChEBI" id="CHEBI:57328"/>
        <dbReference type="ChEBI" id="CHEBI:61723"/>
        <dbReference type="EC" id="2.7.7.3"/>
    </reaction>
</comment>
<dbReference type="InterPro" id="IPR001980">
    <property type="entry name" value="PPAT"/>
</dbReference>
<comment type="pathway">
    <text evidence="9">Cofactor biosynthesis; coenzyme A biosynthesis; CoA from (R)-pantothenate: step 4/5.</text>
</comment>
<feature type="binding site" evidence="9">
    <location>
        <begin position="44"/>
        <end position="45"/>
    </location>
    <ligand>
        <name>ATP</name>
        <dbReference type="ChEBI" id="CHEBI:30616"/>
    </ligand>
</feature>
<dbReference type="AlphaFoldDB" id="A0A1H8KVL2"/>
<keyword evidence="5 9" id="KW-0067">ATP-binding</keyword>
<reference evidence="12" key="1">
    <citation type="submission" date="2016-10" db="EMBL/GenBank/DDBJ databases">
        <authorList>
            <person name="Varghese N."/>
            <person name="Submissions S."/>
        </authorList>
    </citation>
    <scope>NUCLEOTIDE SEQUENCE [LARGE SCALE GENOMIC DNA]</scope>
    <source>
        <strain evidence="12">CGMCC 1.8704</strain>
    </source>
</reference>
<dbReference type="EC" id="2.7.7.3" evidence="9"/>
<feature type="binding site" evidence="9">
    <location>
        <position position="44"/>
    </location>
    <ligand>
        <name>substrate</name>
    </ligand>
</feature>
<dbReference type="EMBL" id="FODN01000002">
    <property type="protein sequence ID" value="SEN96924.1"/>
    <property type="molecule type" value="Genomic_DNA"/>
</dbReference>
<keyword evidence="2 9" id="KW-0808">Transferase</keyword>
<dbReference type="Proteomes" id="UP000198657">
    <property type="component" value="Unassembled WGS sequence"/>
</dbReference>